<dbReference type="KEGG" id="tps:THAPSDRAFT_9958"/>
<dbReference type="InParanoid" id="B8CCS2"/>
<dbReference type="HOGENOM" id="CLU_1017345_0_0_1"/>
<keyword evidence="1" id="KW-0812">Transmembrane</keyword>
<feature type="transmembrane region" description="Helical" evidence="1">
    <location>
        <begin position="122"/>
        <end position="145"/>
    </location>
</feature>
<reference evidence="2 3" key="2">
    <citation type="journal article" date="2008" name="Nature">
        <title>The Phaeodactylum genome reveals the evolutionary history of diatom genomes.</title>
        <authorList>
            <person name="Bowler C."/>
            <person name="Allen A.E."/>
            <person name="Badger J.H."/>
            <person name="Grimwood J."/>
            <person name="Jabbari K."/>
            <person name="Kuo A."/>
            <person name="Maheswari U."/>
            <person name="Martens C."/>
            <person name="Maumus F."/>
            <person name="Otillar R.P."/>
            <person name="Rayko E."/>
            <person name="Salamov A."/>
            <person name="Vandepoele K."/>
            <person name="Beszteri B."/>
            <person name="Gruber A."/>
            <person name="Heijde M."/>
            <person name="Katinka M."/>
            <person name="Mock T."/>
            <person name="Valentin K."/>
            <person name="Verret F."/>
            <person name="Berges J.A."/>
            <person name="Brownlee C."/>
            <person name="Cadoret J.P."/>
            <person name="Chiovitti A."/>
            <person name="Choi C.J."/>
            <person name="Coesel S."/>
            <person name="De Martino A."/>
            <person name="Detter J.C."/>
            <person name="Durkin C."/>
            <person name="Falciatore A."/>
            <person name="Fournet J."/>
            <person name="Haruta M."/>
            <person name="Huysman M.J."/>
            <person name="Jenkins B.D."/>
            <person name="Jiroutova K."/>
            <person name="Jorgensen R.E."/>
            <person name="Joubert Y."/>
            <person name="Kaplan A."/>
            <person name="Kroger N."/>
            <person name="Kroth P.G."/>
            <person name="La Roche J."/>
            <person name="Lindquist E."/>
            <person name="Lommer M."/>
            <person name="Martin-Jezequel V."/>
            <person name="Lopez P.J."/>
            <person name="Lucas S."/>
            <person name="Mangogna M."/>
            <person name="McGinnis K."/>
            <person name="Medlin L.K."/>
            <person name="Montsant A."/>
            <person name="Oudot-Le Secq M.P."/>
            <person name="Napoli C."/>
            <person name="Obornik M."/>
            <person name="Parker M.S."/>
            <person name="Petit J.L."/>
            <person name="Porcel B.M."/>
            <person name="Poulsen N."/>
            <person name="Robison M."/>
            <person name="Rychlewski L."/>
            <person name="Rynearson T.A."/>
            <person name="Schmutz J."/>
            <person name="Shapiro H."/>
            <person name="Siaut M."/>
            <person name="Stanley M."/>
            <person name="Sussman M.R."/>
            <person name="Taylor A.R."/>
            <person name="Vardi A."/>
            <person name="von Dassow P."/>
            <person name="Vyverman W."/>
            <person name="Willis A."/>
            <person name="Wyrwicz L.S."/>
            <person name="Rokhsar D.S."/>
            <person name="Weissenbach J."/>
            <person name="Armbrust E.V."/>
            <person name="Green B.R."/>
            <person name="Van de Peer Y."/>
            <person name="Grigoriev I.V."/>
        </authorList>
    </citation>
    <scope>NUCLEOTIDE SEQUENCE [LARGE SCALE GENOMIC DNA]</scope>
    <source>
        <strain evidence="2 3">CCMP1335</strain>
    </source>
</reference>
<evidence type="ECO:0000256" key="1">
    <source>
        <dbReference type="SAM" id="Phobius"/>
    </source>
</evidence>
<dbReference type="RefSeq" id="XP_002293990.1">
    <property type="nucleotide sequence ID" value="XM_002293954.1"/>
</dbReference>
<dbReference type="PaxDb" id="35128-Thaps9958"/>
<gene>
    <name evidence="2" type="ORF">THAPSDRAFT_9958</name>
</gene>
<dbReference type="AlphaFoldDB" id="B8CCS2"/>
<dbReference type="Proteomes" id="UP000001449">
    <property type="component" value="Chromosome 14"/>
</dbReference>
<keyword evidence="1" id="KW-1133">Transmembrane helix</keyword>
<feature type="transmembrane region" description="Helical" evidence="1">
    <location>
        <begin position="157"/>
        <end position="179"/>
    </location>
</feature>
<feature type="transmembrane region" description="Helical" evidence="1">
    <location>
        <begin position="24"/>
        <end position="45"/>
    </location>
</feature>
<proteinExistence type="predicted"/>
<reference evidence="2 3" key="1">
    <citation type="journal article" date="2004" name="Science">
        <title>The genome of the diatom Thalassiosira pseudonana: ecology, evolution, and metabolism.</title>
        <authorList>
            <person name="Armbrust E.V."/>
            <person name="Berges J.A."/>
            <person name="Bowler C."/>
            <person name="Green B.R."/>
            <person name="Martinez D."/>
            <person name="Putnam N.H."/>
            <person name="Zhou S."/>
            <person name="Allen A.E."/>
            <person name="Apt K.E."/>
            <person name="Bechner M."/>
            <person name="Brzezinski M.A."/>
            <person name="Chaal B.K."/>
            <person name="Chiovitti A."/>
            <person name="Davis A.K."/>
            <person name="Demarest M.S."/>
            <person name="Detter J.C."/>
            <person name="Glavina T."/>
            <person name="Goodstein D."/>
            <person name="Hadi M.Z."/>
            <person name="Hellsten U."/>
            <person name="Hildebrand M."/>
            <person name="Jenkins B.D."/>
            <person name="Jurka J."/>
            <person name="Kapitonov V.V."/>
            <person name="Kroger N."/>
            <person name="Lau W.W."/>
            <person name="Lane T.W."/>
            <person name="Larimer F.W."/>
            <person name="Lippmeier J.C."/>
            <person name="Lucas S."/>
            <person name="Medina M."/>
            <person name="Montsant A."/>
            <person name="Obornik M."/>
            <person name="Parker M.S."/>
            <person name="Palenik B."/>
            <person name="Pazour G.J."/>
            <person name="Richardson P.M."/>
            <person name="Rynearson T.A."/>
            <person name="Saito M.A."/>
            <person name="Schwartz D.C."/>
            <person name="Thamatrakoln K."/>
            <person name="Valentin K."/>
            <person name="Vardi A."/>
            <person name="Wilkerson F.P."/>
            <person name="Rokhsar D.S."/>
        </authorList>
    </citation>
    <scope>NUCLEOTIDE SEQUENCE [LARGE SCALE GENOMIC DNA]</scope>
    <source>
        <strain evidence="2 3">CCMP1335</strain>
    </source>
</reference>
<evidence type="ECO:0000313" key="2">
    <source>
        <dbReference type="EMBL" id="EED88999.1"/>
    </source>
</evidence>
<organism evidence="2 3">
    <name type="scientific">Thalassiosira pseudonana</name>
    <name type="common">Marine diatom</name>
    <name type="synonym">Cyclotella nana</name>
    <dbReference type="NCBI Taxonomy" id="35128"/>
    <lineage>
        <taxon>Eukaryota</taxon>
        <taxon>Sar</taxon>
        <taxon>Stramenopiles</taxon>
        <taxon>Ochrophyta</taxon>
        <taxon>Bacillariophyta</taxon>
        <taxon>Coscinodiscophyceae</taxon>
        <taxon>Thalassiosirophycidae</taxon>
        <taxon>Thalassiosirales</taxon>
        <taxon>Thalassiosiraceae</taxon>
        <taxon>Thalassiosira</taxon>
    </lineage>
</organism>
<name>B8CCS2_THAPS</name>
<keyword evidence="3" id="KW-1185">Reference proteome</keyword>
<sequence>MSSVQPEQPDAEERGGERKEVFPLVTQIISMSLGFIAFIMSAVAAGGCDFARAKNSGFWYTSEYNIGLFQGGNDGVFCSRYSGSGLSASIRAAQAFGTMAALFGGIVWFTCMFQLALRFPKWLWRTVAGVFIFCFFSQMLTLVVLEECKDESKCKLGSDGITSIFAALFYLGIGIAMFICPVPKTAVVTSNKWTDCCKIGGKGACDCCGEQSTTQATVQDAKKNSPVEIDSNNVVNSVTEEKYNADGTITVKEQHVEDDGTKVITITTKQCASV</sequence>
<accession>B8CCS2</accession>
<feature type="transmembrane region" description="Helical" evidence="1">
    <location>
        <begin position="95"/>
        <end position="116"/>
    </location>
</feature>
<dbReference type="GeneID" id="7441825"/>
<keyword evidence="1" id="KW-0472">Membrane</keyword>
<dbReference type="EMBL" id="CM000649">
    <property type="protein sequence ID" value="EED88999.1"/>
    <property type="molecule type" value="Genomic_DNA"/>
</dbReference>
<protein>
    <submittedName>
        <fullName evidence="2">Uncharacterized protein</fullName>
    </submittedName>
</protein>
<evidence type="ECO:0000313" key="3">
    <source>
        <dbReference type="Proteomes" id="UP000001449"/>
    </source>
</evidence>